<accession>A0ABZ2T6Y4</accession>
<proteinExistence type="predicted"/>
<dbReference type="Proteomes" id="UP000195080">
    <property type="component" value="Chromosome"/>
</dbReference>
<reference evidence="1 2" key="2">
    <citation type="submission" date="2024-03" db="EMBL/GenBank/DDBJ databases">
        <title>The Genome Sequence of Enterococcus sp. DIV0727d.</title>
        <authorList>
            <consortium name="The Broad Institute Genomics Platform"/>
            <consortium name="The Broad Institute Microbial Omics Core"/>
            <consortium name="The Broad Institute Genomic Center for Infectious Diseases"/>
            <person name="Earl A."/>
            <person name="Manson A."/>
            <person name="Gilmore M."/>
            <person name="Schwartman J."/>
            <person name="Shea T."/>
            <person name="Abouelleil A."/>
            <person name="Cao P."/>
            <person name="Chapman S."/>
            <person name="Cusick C."/>
            <person name="Young S."/>
            <person name="Neafsey D."/>
            <person name="Nusbaum C."/>
            <person name="Birren B."/>
        </authorList>
    </citation>
    <scope>NUCLEOTIDE SEQUENCE [LARGE SCALE GENOMIC DNA]</scope>
    <source>
        <strain evidence="1 2">12C11_DIV0727</strain>
    </source>
</reference>
<protein>
    <submittedName>
        <fullName evidence="1">Uncharacterized protein</fullName>
    </submittedName>
</protein>
<keyword evidence="2" id="KW-1185">Reference proteome</keyword>
<evidence type="ECO:0000313" key="1">
    <source>
        <dbReference type="EMBL" id="WYJ87140.1"/>
    </source>
</evidence>
<reference evidence="2" key="1">
    <citation type="submission" date="2017-05" db="EMBL/GenBank/DDBJ databases">
        <title>The Genome Sequence of EEnterococcus faecalis 9F2_4866.</title>
        <authorList>
            <consortium name="The Broad Institute Genomics Platform"/>
            <consortium name="The Broad Institute Genomic Center for Infectious Diseases"/>
            <person name="Earl A."/>
            <person name="Manson A."/>
            <person name="Schwartman J."/>
            <person name="Gilmore M."/>
            <person name="Abouelleil A."/>
            <person name="Cao P."/>
            <person name="Chapman S."/>
            <person name="Cusick C."/>
            <person name="Shea T."/>
            <person name="Young S."/>
            <person name="Neafsey D."/>
            <person name="Nusbaum C."/>
            <person name="Birren B."/>
        </authorList>
    </citation>
    <scope>NUCLEOTIDE SEQUENCE [LARGE SCALE GENOMIC DNA]</scope>
    <source>
        <strain evidence="2">12C11_DIV0727</strain>
    </source>
</reference>
<organism evidence="1 2">
    <name type="scientific">Candidatus Enterococcus lemimoniae</name>
    <dbReference type="NCBI Taxonomy" id="1834167"/>
    <lineage>
        <taxon>Bacteria</taxon>
        <taxon>Bacillati</taxon>
        <taxon>Bacillota</taxon>
        <taxon>Bacilli</taxon>
        <taxon>Lactobacillales</taxon>
        <taxon>Enterococcaceae</taxon>
        <taxon>Enterococcus</taxon>
    </lineage>
</organism>
<name>A0ABZ2T6Y4_9ENTE</name>
<dbReference type="EMBL" id="CP147248">
    <property type="protein sequence ID" value="WYJ87140.1"/>
    <property type="molecule type" value="Genomic_DNA"/>
</dbReference>
<gene>
    <name evidence="1" type="ORF">A5866_002224</name>
</gene>
<sequence>MLISLSLELTLNLIDVKKTFFWNENKKAGKLKIATLF</sequence>
<evidence type="ECO:0000313" key="2">
    <source>
        <dbReference type="Proteomes" id="UP000195080"/>
    </source>
</evidence>